<sequence>MDQLVMIAEKQDILLRQLRAGDLFESLPDLLRAIRDEVEYEEPTPITPVLSADEAINRMAWYQENWNKQGDEQSILYVSEEDLRRFLTLLSSTDESVRDSGTFFFLGSAIQNNHISSETLDWLTRELIHDSRLFSHLFEEENDGAYYRSYSMAVLALLLSKNADNTESFISEALLSDIVQQLGIYMLVEKDTRGFVEGHGWIHAYTHLANVLGQLFEQPALKRADKLYLLACLMTNLRSIDTPLTMGEMGRLVGNVLQLSRRHKIYGDYLLLALKLWRQDLVNTPFKQDRSNWQMLYIRVDFFQQVLAFGPDASPQDVWNYAQATKNYLS</sequence>
<dbReference type="AlphaFoldDB" id="A0A1I1G6S0"/>
<evidence type="ECO:0000313" key="2">
    <source>
        <dbReference type="Proteomes" id="UP000199376"/>
    </source>
</evidence>
<dbReference type="STRING" id="283737.SAMN05660453_1005"/>
<gene>
    <name evidence="1" type="ORF">SAMN05660453_1005</name>
</gene>
<organism evidence="1 2">
    <name type="scientific">Fructobacillus durionis</name>
    <dbReference type="NCBI Taxonomy" id="283737"/>
    <lineage>
        <taxon>Bacteria</taxon>
        <taxon>Bacillati</taxon>
        <taxon>Bacillota</taxon>
        <taxon>Bacilli</taxon>
        <taxon>Lactobacillales</taxon>
        <taxon>Lactobacillaceae</taxon>
        <taxon>Fructobacillus</taxon>
    </lineage>
</organism>
<keyword evidence="2" id="KW-1185">Reference proteome</keyword>
<reference evidence="1 2" key="1">
    <citation type="submission" date="2016-10" db="EMBL/GenBank/DDBJ databases">
        <authorList>
            <person name="de Groot N.N."/>
        </authorList>
    </citation>
    <scope>NUCLEOTIDE SEQUENCE [LARGE SCALE GENOMIC DNA]</scope>
    <source>
        <strain evidence="1 2">DSM 19113</strain>
    </source>
</reference>
<evidence type="ECO:0000313" key="1">
    <source>
        <dbReference type="EMBL" id="SFC07254.1"/>
    </source>
</evidence>
<accession>A0A1I1G6S0</accession>
<dbReference type="Pfam" id="PF10978">
    <property type="entry name" value="DUF2785"/>
    <property type="match status" value="1"/>
</dbReference>
<proteinExistence type="predicted"/>
<dbReference type="Proteomes" id="UP000199376">
    <property type="component" value="Unassembled WGS sequence"/>
</dbReference>
<dbReference type="InterPro" id="IPR021247">
    <property type="entry name" value="DUF2785"/>
</dbReference>
<protein>
    <recommendedName>
        <fullName evidence="3">DUF2785 domain-containing protein</fullName>
    </recommendedName>
</protein>
<dbReference type="RefSeq" id="WP_091502620.1">
    <property type="nucleotide sequence ID" value="NZ_FOLI01000004.1"/>
</dbReference>
<evidence type="ECO:0008006" key="3">
    <source>
        <dbReference type="Google" id="ProtNLM"/>
    </source>
</evidence>
<dbReference type="OrthoDB" id="7619731at2"/>
<dbReference type="EMBL" id="FOLI01000004">
    <property type="protein sequence ID" value="SFC07254.1"/>
    <property type="molecule type" value="Genomic_DNA"/>
</dbReference>
<name>A0A1I1G6S0_9LACO</name>